<protein>
    <submittedName>
        <fullName evidence="2">Uncharacterized protein</fullName>
    </submittedName>
</protein>
<evidence type="ECO:0000313" key="2">
    <source>
        <dbReference type="EMBL" id="KAK7482384.1"/>
    </source>
</evidence>
<feature type="compositionally biased region" description="Polar residues" evidence="1">
    <location>
        <begin position="67"/>
        <end position="83"/>
    </location>
</feature>
<reference evidence="2 3" key="1">
    <citation type="journal article" date="2023" name="Sci. Data">
        <title>Genome assembly of the Korean intertidal mud-creeper Batillaria attramentaria.</title>
        <authorList>
            <person name="Patra A.K."/>
            <person name="Ho P.T."/>
            <person name="Jun S."/>
            <person name="Lee S.J."/>
            <person name="Kim Y."/>
            <person name="Won Y.J."/>
        </authorList>
    </citation>
    <scope>NUCLEOTIDE SEQUENCE [LARGE SCALE GENOMIC DNA]</scope>
    <source>
        <strain evidence="2">Wonlab-2016</strain>
    </source>
</reference>
<keyword evidence="3" id="KW-1185">Reference proteome</keyword>
<gene>
    <name evidence="2" type="ORF">BaRGS_00026403</name>
</gene>
<dbReference type="EMBL" id="JACVVK020000246">
    <property type="protein sequence ID" value="KAK7482384.1"/>
    <property type="molecule type" value="Genomic_DNA"/>
</dbReference>
<feature type="region of interest" description="Disordered" evidence="1">
    <location>
        <begin position="59"/>
        <end position="83"/>
    </location>
</feature>
<name>A0ABD0K5L6_9CAEN</name>
<evidence type="ECO:0000256" key="1">
    <source>
        <dbReference type="SAM" id="MobiDB-lite"/>
    </source>
</evidence>
<evidence type="ECO:0000313" key="3">
    <source>
        <dbReference type="Proteomes" id="UP001519460"/>
    </source>
</evidence>
<dbReference type="Proteomes" id="UP001519460">
    <property type="component" value="Unassembled WGS sequence"/>
</dbReference>
<sequence>MTRFRRVDVIRMSPVDVQYEEVALKPPQGVWLSDADSGPGAVRAGPRELLHKAVTLNSRVEREGHDNSISSTTTRPVLPATSG</sequence>
<proteinExistence type="predicted"/>
<dbReference type="AlphaFoldDB" id="A0ABD0K5L6"/>
<organism evidence="2 3">
    <name type="scientific">Batillaria attramentaria</name>
    <dbReference type="NCBI Taxonomy" id="370345"/>
    <lineage>
        <taxon>Eukaryota</taxon>
        <taxon>Metazoa</taxon>
        <taxon>Spiralia</taxon>
        <taxon>Lophotrochozoa</taxon>
        <taxon>Mollusca</taxon>
        <taxon>Gastropoda</taxon>
        <taxon>Caenogastropoda</taxon>
        <taxon>Sorbeoconcha</taxon>
        <taxon>Cerithioidea</taxon>
        <taxon>Batillariidae</taxon>
        <taxon>Batillaria</taxon>
    </lineage>
</organism>
<comment type="caution">
    <text evidence="2">The sequence shown here is derived from an EMBL/GenBank/DDBJ whole genome shotgun (WGS) entry which is preliminary data.</text>
</comment>
<accession>A0ABD0K5L6</accession>